<keyword evidence="6" id="KW-0539">Nucleus</keyword>
<dbReference type="GO" id="GO:0005657">
    <property type="term" value="C:replication fork"/>
    <property type="evidence" value="ECO:0007669"/>
    <property type="project" value="TreeGrafter"/>
</dbReference>
<evidence type="ECO:0000259" key="9">
    <source>
        <dbReference type="PROSITE" id="PS50162"/>
    </source>
</evidence>
<dbReference type="RefSeq" id="XP_029228319.1">
    <property type="nucleotide sequence ID" value="XM_029371705.1"/>
</dbReference>
<dbReference type="PROSITE" id="PS50162">
    <property type="entry name" value="RECA_2"/>
    <property type="match status" value="1"/>
</dbReference>
<evidence type="ECO:0000256" key="2">
    <source>
        <dbReference type="ARBA" id="ARBA00022741"/>
    </source>
</evidence>
<dbReference type="InterPro" id="IPR003593">
    <property type="entry name" value="AAA+_ATPase"/>
</dbReference>
<evidence type="ECO:0000256" key="4">
    <source>
        <dbReference type="ARBA" id="ARBA00022840"/>
    </source>
</evidence>
<dbReference type="GO" id="GO:0000400">
    <property type="term" value="F:four-way junction DNA binding"/>
    <property type="evidence" value="ECO:0007669"/>
    <property type="project" value="TreeGrafter"/>
</dbReference>
<keyword evidence="11" id="KW-1185">Reference proteome</keyword>
<sequence>MSVEHCSCLNPSLKAKLQNAGLLWLDDVCRLPEKLSHSEAEGGPSHETASSAAADAVSRLLTRCPQLTQAEAVEVVSTVLPLYQGRDPAESGYCLPPGTRTLEEMLKLEAETEGEKVTTFCRGMDLLLGGGMSVGTVTEVCGPPGAGKTQLLMQLAVDCLLPKELGGLNGACLFIDTEGSFVPERFREIAHAAVMQVTEVLLRQEAEGAAGSSVAVAEEDGLTVSSSLGSGSGSGPVSGSSASRKRARPGATGASLAAVAALFTVDHVLQQTQCLRVVDVVSLMALLNVLPTYLASHPGIRMVVIDSVAFPFRSFSQLGANQLGSEAPEGGASATAVTPKQQLWHRSRLLFRCGQLLQKHAREQNLCVVVSNQVTSRTLKPGTLESSRILIPALGDSWAYGLSTRLLLTQQHDAIRETETRGDRESCHQNVVFIAPPVSGGLDVGSAVNAVQHRVARLVKSPTQPRGECCFSLSQKGVRDVYRVWP</sequence>
<dbReference type="OrthoDB" id="5957327at2759"/>
<dbReference type="Gene3D" id="3.40.50.300">
    <property type="entry name" value="P-loop containing nucleotide triphosphate hydrolases"/>
    <property type="match status" value="1"/>
</dbReference>
<dbReference type="PANTHER" id="PTHR46239:SF1">
    <property type="entry name" value="DNA REPAIR PROTEIN RAD51 HOMOLOG 3"/>
    <property type="match status" value="1"/>
</dbReference>
<comment type="subcellular location">
    <subcellularLocation>
        <location evidence="1">Nucleus</location>
    </subcellularLocation>
</comment>
<dbReference type="GO" id="GO:0007131">
    <property type="term" value="P:reciprocal meiotic recombination"/>
    <property type="evidence" value="ECO:0007669"/>
    <property type="project" value="TreeGrafter"/>
</dbReference>
<name>A0A3R7MN46_9TRYP</name>
<gene>
    <name evidence="10" type="ORF">Tco025E_04800</name>
</gene>
<dbReference type="AlphaFoldDB" id="A0A3R7MN46"/>
<dbReference type="InterPro" id="IPR027417">
    <property type="entry name" value="P-loop_NTPase"/>
</dbReference>
<keyword evidence="2" id="KW-0547">Nucleotide-binding</keyword>
<dbReference type="Pfam" id="PF08423">
    <property type="entry name" value="Rad51"/>
    <property type="match status" value="1"/>
</dbReference>
<keyword evidence="3" id="KW-0227">DNA damage</keyword>
<dbReference type="GO" id="GO:0033063">
    <property type="term" value="C:Rad51B-Rad51C-Rad51D-XRCC2 complex"/>
    <property type="evidence" value="ECO:0007669"/>
    <property type="project" value="TreeGrafter"/>
</dbReference>
<organism evidence="10 11">
    <name type="scientific">Trypanosoma conorhini</name>
    <dbReference type="NCBI Taxonomy" id="83891"/>
    <lineage>
        <taxon>Eukaryota</taxon>
        <taxon>Discoba</taxon>
        <taxon>Euglenozoa</taxon>
        <taxon>Kinetoplastea</taxon>
        <taxon>Metakinetoplastina</taxon>
        <taxon>Trypanosomatida</taxon>
        <taxon>Trypanosomatidae</taxon>
        <taxon>Trypanosoma</taxon>
    </lineage>
</organism>
<protein>
    <recommendedName>
        <fullName evidence="7">DNA repair protein RAD51 homolog 3</fullName>
    </recommendedName>
</protein>
<accession>A0A3R7MN46</accession>
<proteinExistence type="predicted"/>
<dbReference type="GO" id="GO:0005524">
    <property type="term" value="F:ATP binding"/>
    <property type="evidence" value="ECO:0007669"/>
    <property type="project" value="UniProtKB-KW"/>
</dbReference>
<comment type="caution">
    <text evidence="10">The sequence shown here is derived from an EMBL/GenBank/DDBJ whole genome shotgun (WGS) entry which is preliminary data.</text>
</comment>
<reference evidence="10 11" key="1">
    <citation type="journal article" date="2018" name="BMC Genomics">
        <title>Genomic comparison of Trypanosoma conorhini and Trypanosoma rangeli to Trypanosoma cruzi strains of high and low virulence.</title>
        <authorList>
            <person name="Bradwell K.R."/>
            <person name="Koparde V.N."/>
            <person name="Matveyev A.V."/>
            <person name="Serrano M.G."/>
            <person name="Alves J.M."/>
            <person name="Parikh H."/>
            <person name="Huang B."/>
            <person name="Lee V."/>
            <person name="Espinosa-Alvarez O."/>
            <person name="Ortiz P.A."/>
            <person name="Costa-Martins A.G."/>
            <person name="Teixeira M.M."/>
            <person name="Buck G.A."/>
        </authorList>
    </citation>
    <scope>NUCLEOTIDE SEQUENCE [LARGE SCALE GENOMIC DNA]</scope>
    <source>
        <strain evidence="10 11">025E</strain>
    </source>
</reference>
<dbReference type="PANTHER" id="PTHR46239">
    <property type="entry name" value="DNA REPAIR PROTEIN RAD51 HOMOLOG 3 RAD51C"/>
    <property type="match status" value="1"/>
</dbReference>
<dbReference type="InterPro" id="IPR013632">
    <property type="entry name" value="Rad51_C"/>
</dbReference>
<evidence type="ECO:0000313" key="10">
    <source>
        <dbReference type="EMBL" id="RNF17957.1"/>
    </source>
</evidence>
<evidence type="ECO:0000313" key="11">
    <source>
        <dbReference type="Proteomes" id="UP000284403"/>
    </source>
</evidence>
<dbReference type="GO" id="GO:0008821">
    <property type="term" value="F:crossover junction DNA endonuclease activity"/>
    <property type="evidence" value="ECO:0007669"/>
    <property type="project" value="TreeGrafter"/>
</dbReference>
<evidence type="ECO:0000256" key="1">
    <source>
        <dbReference type="ARBA" id="ARBA00004123"/>
    </source>
</evidence>
<evidence type="ECO:0000256" key="6">
    <source>
        <dbReference type="ARBA" id="ARBA00023242"/>
    </source>
</evidence>
<feature type="region of interest" description="Disordered" evidence="8">
    <location>
        <begin position="225"/>
        <end position="246"/>
    </location>
</feature>
<dbReference type="EMBL" id="MKKU01000247">
    <property type="protein sequence ID" value="RNF17957.1"/>
    <property type="molecule type" value="Genomic_DNA"/>
</dbReference>
<dbReference type="SUPFAM" id="SSF52540">
    <property type="entry name" value="P-loop containing nucleoside triphosphate hydrolases"/>
    <property type="match status" value="1"/>
</dbReference>
<keyword evidence="4" id="KW-0067">ATP-binding</keyword>
<feature type="domain" description="RecA family profile 1" evidence="9">
    <location>
        <begin position="113"/>
        <end position="374"/>
    </location>
</feature>
<dbReference type="SMART" id="SM00382">
    <property type="entry name" value="AAA"/>
    <property type="match status" value="1"/>
</dbReference>
<dbReference type="InterPro" id="IPR052093">
    <property type="entry name" value="HR_Repair_Mediator"/>
</dbReference>
<keyword evidence="5" id="KW-0234">DNA repair</keyword>
<evidence type="ECO:0000256" key="7">
    <source>
        <dbReference type="ARBA" id="ARBA00040674"/>
    </source>
</evidence>
<dbReference type="GO" id="GO:0140664">
    <property type="term" value="F:ATP-dependent DNA damage sensor activity"/>
    <property type="evidence" value="ECO:0007669"/>
    <property type="project" value="InterPro"/>
</dbReference>
<dbReference type="GO" id="GO:0033065">
    <property type="term" value="C:Rad51C-XRCC3 complex"/>
    <property type="evidence" value="ECO:0007669"/>
    <property type="project" value="TreeGrafter"/>
</dbReference>
<evidence type="ECO:0000256" key="8">
    <source>
        <dbReference type="SAM" id="MobiDB-lite"/>
    </source>
</evidence>
<evidence type="ECO:0000256" key="5">
    <source>
        <dbReference type="ARBA" id="ARBA00023204"/>
    </source>
</evidence>
<dbReference type="Proteomes" id="UP000284403">
    <property type="component" value="Unassembled WGS sequence"/>
</dbReference>
<evidence type="ECO:0000256" key="3">
    <source>
        <dbReference type="ARBA" id="ARBA00022763"/>
    </source>
</evidence>
<dbReference type="GO" id="GO:0000707">
    <property type="term" value="P:meiotic DNA recombinase assembly"/>
    <property type="evidence" value="ECO:0007669"/>
    <property type="project" value="TreeGrafter"/>
</dbReference>
<dbReference type="InterPro" id="IPR020588">
    <property type="entry name" value="RecA_ATP-bd"/>
</dbReference>
<dbReference type="GeneID" id="40318411"/>